<feature type="region of interest" description="Disordered" evidence="1">
    <location>
        <begin position="48"/>
        <end position="67"/>
    </location>
</feature>
<comment type="caution">
    <text evidence="2">The sequence shown here is derived from an EMBL/GenBank/DDBJ whole genome shotgun (WGS) entry which is preliminary data.</text>
</comment>
<protein>
    <submittedName>
        <fullName evidence="2">Uncharacterized protein</fullName>
    </submittedName>
</protein>
<gene>
    <name evidence="2" type="ORF">H5410_064695</name>
</gene>
<dbReference type="AlphaFoldDB" id="A0A9J5VYZ1"/>
<dbReference type="Proteomes" id="UP000824120">
    <property type="component" value="Unassembled WGS sequence"/>
</dbReference>
<evidence type="ECO:0000256" key="1">
    <source>
        <dbReference type="SAM" id="MobiDB-lite"/>
    </source>
</evidence>
<evidence type="ECO:0000313" key="2">
    <source>
        <dbReference type="EMBL" id="KAG5568287.1"/>
    </source>
</evidence>
<sequence>MLSSLVDLEWREGLPWLCRLSPTYSRGRAKQHLVVGQGKHVIETEHEATQRVEKISGEASAQHGSKG</sequence>
<dbReference type="EMBL" id="JACXVP010000176">
    <property type="protein sequence ID" value="KAG5568287.1"/>
    <property type="molecule type" value="Genomic_DNA"/>
</dbReference>
<organism evidence="2 3">
    <name type="scientific">Solanum commersonii</name>
    <name type="common">Commerson's wild potato</name>
    <name type="synonym">Commerson's nightshade</name>
    <dbReference type="NCBI Taxonomy" id="4109"/>
    <lineage>
        <taxon>Eukaryota</taxon>
        <taxon>Viridiplantae</taxon>
        <taxon>Streptophyta</taxon>
        <taxon>Embryophyta</taxon>
        <taxon>Tracheophyta</taxon>
        <taxon>Spermatophyta</taxon>
        <taxon>Magnoliopsida</taxon>
        <taxon>eudicotyledons</taxon>
        <taxon>Gunneridae</taxon>
        <taxon>Pentapetalae</taxon>
        <taxon>asterids</taxon>
        <taxon>lamiids</taxon>
        <taxon>Solanales</taxon>
        <taxon>Solanaceae</taxon>
        <taxon>Solanoideae</taxon>
        <taxon>Solaneae</taxon>
        <taxon>Solanum</taxon>
    </lineage>
</organism>
<reference evidence="2" key="1">
    <citation type="submission" date="2020-09" db="EMBL/GenBank/DDBJ databases">
        <title>De no assembly of potato wild relative species, Solanum commersonii.</title>
        <authorList>
            <person name="Cho K."/>
        </authorList>
    </citation>
    <scope>NUCLEOTIDE SEQUENCE</scope>
    <source>
        <strain evidence="2">LZ3.2</strain>
        <tissue evidence="2">Leaf</tissue>
    </source>
</reference>
<name>A0A9J5VYZ1_SOLCO</name>
<proteinExistence type="predicted"/>
<evidence type="ECO:0000313" key="3">
    <source>
        <dbReference type="Proteomes" id="UP000824120"/>
    </source>
</evidence>
<keyword evidence="3" id="KW-1185">Reference proteome</keyword>
<accession>A0A9J5VYZ1</accession>